<name>A0ACB7YAS3_9ERIC</name>
<accession>A0ACB7YAS3</accession>
<sequence>MELSQSNTASAREAMDKKLLEVSVSGNVQALQALMEEDGLLLHRVSLTWLDNTPAHNAAMCCHVNFTRAQLSRKPTFAFELDSLGRSPLHVACAKGHVDVVQELLWTDNSVCKFHDGDGRTPFHFATARDGNSSDKWAGGGVEGVG</sequence>
<evidence type="ECO:0000313" key="1">
    <source>
        <dbReference type="EMBL" id="KAH7850054.1"/>
    </source>
</evidence>
<gene>
    <name evidence="1" type="ORF">Vadar_027211</name>
</gene>
<proteinExistence type="predicted"/>
<organism evidence="1 2">
    <name type="scientific">Vaccinium darrowii</name>
    <dbReference type="NCBI Taxonomy" id="229202"/>
    <lineage>
        <taxon>Eukaryota</taxon>
        <taxon>Viridiplantae</taxon>
        <taxon>Streptophyta</taxon>
        <taxon>Embryophyta</taxon>
        <taxon>Tracheophyta</taxon>
        <taxon>Spermatophyta</taxon>
        <taxon>Magnoliopsida</taxon>
        <taxon>eudicotyledons</taxon>
        <taxon>Gunneridae</taxon>
        <taxon>Pentapetalae</taxon>
        <taxon>asterids</taxon>
        <taxon>Ericales</taxon>
        <taxon>Ericaceae</taxon>
        <taxon>Vaccinioideae</taxon>
        <taxon>Vaccinieae</taxon>
        <taxon>Vaccinium</taxon>
    </lineage>
</organism>
<evidence type="ECO:0000313" key="2">
    <source>
        <dbReference type="Proteomes" id="UP000828048"/>
    </source>
</evidence>
<comment type="caution">
    <text evidence="1">The sequence shown here is derived from an EMBL/GenBank/DDBJ whole genome shotgun (WGS) entry which is preliminary data.</text>
</comment>
<keyword evidence="2" id="KW-1185">Reference proteome</keyword>
<dbReference type="EMBL" id="CM037157">
    <property type="protein sequence ID" value="KAH7850054.1"/>
    <property type="molecule type" value="Genomic_DNA"/>
</dbReference>
<reference evidence="1 2" key="1">
    <citation type="journal article" date="2021" name="Hortic Res">
        <title>High-quality reference genome and annotation aids understanding of berry development for evergreen blueberry (Vaccinium darrowii).</title>
        <authorList>
            <person name="Yu J."/>
            <person name="Hulse-Kemp A.M."/>
            <person name="Babiker E."/>
            <person name="Staton M."/>
        </authorList>
    </citation>
    <scope>NUCLEOTIDE SEQUENCE [LARGE SCALE GENOMIC DNA]</scope>
    <source>
        <strain evidence="2">cv. NJ 8807/NJ 8810</strain>
        <tissue evidence="1">Young leaf</tissue>
    </source>
</reference>
<dbReference type="Proteomes" id="UP000828048">
    <property type="component" value="Chromosome 7"/>
</dbReference>
<protein>
    <submittedName>
        <fullName evidence="1">Uncharacterized protein</fullName>
    </submittedName>
</protein>